<feature type="domain" description="Flavodoxin-like" evidence="1">
    <location>
        <begin position="38"/>
        <end position="199"/>
    </location>
</feature>
<gene>
    <name evidence="2" type="ORF">ACK4CT_17985</name>
</gene>
<evidence type="ECO:0000259" key="1">
    <source>
        <dbReference type="PROSITE" id="PS50902"/>
    </source>
</evidence>
<dbReference type="PROSITE" id="PS50902">
    <property type="entry name" value="FLAVODOXIN_LIKE"/>
    <property type="match status" value="1"/>
</dbReference>
<evidence type="ECO:0000313" key="2">
    <source>
        <dbReference type="EMBL" id="MFN6545079.1"/>
    </source>
</evidence>
<accession>A0ABW9LCW4</accession>
<dbReference type="InterPro" id="IPR008254">
    <property type="entry name" value="Flavodoxin/NO_synth"/>
</dbReference>
<dbReference type="InterPro" id="IPR026816">
    <property type="entry name" value="Flavodoxin_dom"/>
</dbReference>
<dbReference type="InterPro" id="IPR001226">
    <property type="entry name" value="Flavodoxin_CS"/>
</dbReference>
<dbReference type="PROSITE" id="PS00201">
    <property type="entry name" value="FLAVODOXIN"/>
    <property type="match status" value="1"/>
</dbReference>
<name>A0ABW9LCW4_9MYCO</name>
<dbReference type="InterPro" id="IPR052200">
    <property type="entry name" value="Protoporphyrinogen_IX_DH"/>
</dbReference>
<evidence type="ECO:0000313" key="3">
    <source>
        <dbReference type="Proteomes" id="UP001635816"/>
    </source>
</evidence>
<dbReference type="Proteomes" id="UP001635816">
    <property type="component" value="Unassembled WGS sequence"/>
</dbReference>
<dbReference type="Pfam" id="PF12724">
    <property type="entry name" value="Flavodoxin_5"/>
    <property type="match status" value="1"/>
</dbReference>
<proteinExistence type="predicted"/>
<reference evidence="2 3" key="1">
    <citation type="submission" date="2024-12" db="EMBL/GenBank/DDBJ databases">
        <title>The coexistence of Mycolicibacterium septicum and Mycolicibacterium nivoides in clinical samples.</title>
        <authorList>
            <person name="Wang C."/>
            <person name="Feng Y."/>
            <person name="Zong Z."/>
        </authorList>
    </citation>
    <scope>NUCLEOTIDE SEQUENCE [LARGE SCALE GENOMIC DNA]</scope>
    <source>
        <strain evidence="2 3">120309</strain>
    </source>
</reference>
<organism evidence="2 3">
    <name type="scientific">Mycolicibacterium nivoides</name>
    <dbReference type="NCBI Taxonomy" id="2487344"/>
    <lineage>
        <taxon>Bacteria</taxon>
        <taxon>Bacillati</taxon>
        <taxon>Actinomycetota</taxon>
        <taxon>Actinomycetes</taxon>
        <taxon>Mycobacteriales</taxon>
        <taxon>Mycobacteriaceae</taxon>
        <taxon>Mycolicibacterium</taxon>
    </lineage>
</organism>
<dbReference type="SUPFAM" id="SSF52218">
    <property type="entry name" value="Flavoproteins"/>
    <property type="match status" value="1"/>
</dbReference>
<keyword evidence="3" id="KW-1185">Reference proteome</keyword>
<dbReference type="Gene3D" id="3.40.50.360">
    <property type="match status" value="1"/>
</dbReference>
<dbReference type="PANTHER" id="PTHR38030">
    <property type="entry name" value="PROTOPORPHYRINOGEN IX DEHYDROGENASE [MENAQUINONE]"/>
    <property type="match status" value="1"/>
</dbReference>
<dbReference type="InterPro" id="IPR029039">
    <property type="entry name" value="Flavoprotein-like_sf"/>
</dbReference>
<comment type="caution">
    <text evidence="2">The sequence shown here is derived from an EMBL/GenBank/DDBJ whole genome shotgun (WGS) entry which is preliminary data.</text>
</comment>
<dbReference type="RefSeq" id="WP_409543894.1">
    <property type="nucleotide sequence ID" value="NZ_JBKBDD010000006.1"/>
</dbReference>
<protein>
    <submittedName>
        <fullName evidence="2">Flavodoxin domain-containing protein</fullName>
    </submittedName>
</protein>
<dbReference type="EMBL" id="JBKBDD010000006">
    <property type="protein sequence ID" value="MFN6545079.1"/>
    <property type="molecule type" value="Genomic_DNA"/>
</dbReference>
<dbReference type="PANTHER" id="PTHR38030:SF2">
    <property type="entry name" value="PROTOPORPHYRINOGEN IX DEHYDROGENASE [QUINONE]"/>
    <property type="match status" value="1"/>
</dbReference>
<sequence length="209" mass="22882">MTKILGSAIGQPVAVDDFFPFRGPARVRHAATVTAHKILVVYASEAGSTRQIAEFIAALLADIGFSVDVRSIVTEPDPDEYAAVVIGSAIHQRAWLPAAVHYAYRHLRHLTNKPVWMFSVGLGPALRGPVGRWLGARVPRSIATVRDVVSPRDYREFAGVWDRAQTSVISRVVYRAMGGPGYGDLRDWSTIASWAKDIADQLKAQFSSL</sequence>